<keyword evidence="1" id="KW-0547">Nucleotide-binding</keyword>
<keyword evidence="2" id="KW-0067">ATP-binding</keyword>
<evidence type="ECO:0000256" key="2">
    <source>
        <dbReference type="ARBA" id="ARBA00022840"/>
    </source>
</evidence>
<protein>
    <submittedName>
        <fullName evidence="4">Uncharacterized protein involved in exopolysaccharide biosynthesis/Mrp family chromosome partitioning ATPase</fullName>
    </submittedName>
</protein>
<keyword evidence="3" id="KW-1133">Transmembrane helix</keyword>
<evidence type="ECO:0000256" key="1">
    <source>
        <dbReference type="ARBA" id="ARBA00022741"/>
    </source>
</evidence>
<dbReference type="CDD" id="cd05387">
    <property type="entry name" value="BY-kinase"/>
    <property type="match status" value="1"/>
</dbReference>
<proteinExistence type="predicted"/>
<dbReference type="PANTHER" id="PTHR32309">
    <property type="entry name" value="TYROSINE-PROTEIN KINASE"/>
    <property type="match status" value="1"/>
</dbReference>
<dbReference type="Proteomes" id="UP000759443">
    <property type="component" value="Unassembled WGS sequence"/>
</dbReference>
<name>A0ABS4E5J1_9HYPH</name>
<evidence type="ECO:0000256" key="3">
    <source>
        <dbReference type="SAM" id="Phobius"/>
    </source>
</evidence>
<evidence type="ECO:0000313" key="5">
    <source>
        <dbReference type="Proteomes" id="UP000759443"/>
    </source>
</evidence>
<comment type="caution">
    <text evidence="4">The sequence shown here is derived from an EMBL/GenBank/DDBJ whole genome shotgun (WGS) entry which is preliminary data.</text>
</comment>
<feature type="transmembrane region" description="Helical" evidence="3">
    <location>
        <begin position="54"/>
        <end position="74"/>
    </location>
</feature>
<keyword evidence="3" id="KW-0812">Transmembrane</keyword>
<dbReference type="InterPro" id="IPR005702">
    <property type="entry name" value="Wzc-like_C"/>
</dbReference>
<dbReference type="SUPFAM" id="SSF52540">
    <property type="entry name" value="P-loop containing nucleoside triphosphate hydrolases"/>
    <property type="match status" value="1"/>
</dbReference>
<keyword evidence="3" id="KW-0472">Membrane</keyword>
<keyword evidence="5" id="KW-1185">Reference proteome</keyword>
<dbReference type="InterPro" id="IPR017746">
    <property type="entry name" value="Cellulose_synthase_operon_BcsQ"/>
</dbReference>
<dbReference type="InterPro" id="IPR050445">
    <property type="entry name" value="Bact_polysacc_biosynth/exp"/>
</dbReference>
<reference evidence="4 5" key="1">
    <citation type="submission" date="2021-03" db="EMBL/GenBank/DDBJ databases">
        <title>Genomic Encyclopedia of Type Strains, Phase IV (KMG-IV): sequencing the most valuable type-strain genomes for metagenomic binning, comparative biology and taxonomic classification.</title>
        <authorList>
            <person name="Goeker M."/>
        </authorList>
    </citation>
    <scope>NUCLEOTIDE SEQUENCE [LARGE SCALE GENOMIC DNA]</scope>
    <source>
        <strain evidence="4 5">DSM 21600</strain>
    </source>
</reference>
<dbReference type="EMBL" id="JAGGJU010000015">
    <property type="protein sequence ID" value="MBP1853192.1"/>
    <property type="molecule type" value="Genomic_DNA"/>
</dbReference>
<dbReference type="RefSeq" id="WP_245224296.1">
    <property type="nucleotide sequence ID" value="NZ_JAGGJU010000015.1"/>
</dbReference>
<gene>
    <name evidence="4" type="ORF">J2Z17_004651</name>
</gene>
<dbReference type="Pfam" id="PF06564">
    <property type="entry name" value="CBP_BcsQ"/>
    <property type="match status" value="1"/>
</dbReference>
<dbReference type="Gene3D" id="3.40.50.300">
    <property type="entry name" value="P-loop containing nucleotide triphosphate hydrolases"/>
    <property type="match status" value="1"/>
</dbReference>
<sequence>MNNLMNSGFSHHQVNSWSLPASHGAPPAPGQVPPGEPASPAALREILFFLRMRWQWIVAGCVVTLFLAALQIAFTAPTFIAQTQLMVVPPASGSDAQRASAEDAFVEAQLEIARSSDVLGGAATKLDLAQDPDFSSQKLSLKDKVKLQAKAWLRGAADGSDADAGDGARSSQERKSHAIIARLGDMISLRRIGRSTMIEISASASSPDKAANIANAVAQEYISKNLAMNAQSARQYSDWLETFVKEQKSALAEASNDLINYKSNPRDQFRLAELQSAADARKSLFESTLVKLSDAKQKISYPVPDATIVSLATPPLSEATPRAGLILTFALLLGAGAGTMAAMIRHAGDRRISRPQQVAQATGLSSIVAIERFHAPVDAEGSEPPAANAAPRIGEDGMGKLAALAIALRRRQRVTVGVVSPNPHSGASTVARELAVASARSGATTLLVDIAHPGAQTLTAEFGATGALGLADVAEDASLLPEAVFEIAARLDFLPIGRVADSAPALMMSSRHTEFDLETLKKQYDAVFFDLSALSAFSDAIAVAPEFDGVLMVIDYARTTIDDVDAGIDSLRNAGSEVLGAIINRAPRKTFL</sequence>
<dbReference type="InterPro" id="IPR027417">
    <property type="entry name" value="P-loop_NTPase"/>
</dbReference>
<organism evidence="4 5">
    <name type="scientific">Rhizobium halophytocola</name>
    <dbReference type="NCBI Taxonomy" id="735519"/>
    <lineage>
        <taxon>Bacteria</taxon>
        <taxon>Pseudomonadati</taxon>
        <taxon>Pseudomonadota</taxon>
        <taxon>Alphaproteobacteria</taxon>
        <taxon>Hyphomicrobiales</taxon>
        <taxon>Rhizobiaceae</taxon>
        <taxon>Rhizobium/Agrobacterium group</taxon>
        <taxon>Rhizobium</taxon>
    </lineage>
</organism>
<dbReference type="PANTHER" id="PTHR32309:SF13">
    <property type="entry name" value="FERRIC ENTEROBACTIN TRANSPORT PROTEIN FEPE"/>
    <property type="match status" value="1"/>
</dbReference>
<accession>A0ABS4E5J1</accession>
<evidence type="ECO:0000313" key="4">
    <source>
        <dbReference type="EMBL" id="MBP1853192.1"/>
    </source>
</evidence>